<feature type="transmembrane region" description="Helical" evidence="1">
    <location>
        <begin position="12"/>
        <end position="34"/>
    </location>
</feature>
<dbReference type="AlphaFoldDB" id="A0A1D9G781"/>
<organism evidence="2 3">
    <name type="scientific">Moorena producens (strain JHB)</name>
    <dbReference type="NCBI Taxonomy" id="1454205"/>
    <lineage>
        <taxon>Bacteria</taxon>
        <taxon>Bacillati</taxon>
        <taxon>Cyanobacteriota</taxon>
        <taxon>Cyanophyceae</taxon>
        <taxon>Coleofasciculales</taxon>
        <taxon>Coleofasciculaceae</taxon>
        <taxon>Moorena</taxon>
    </lineage>
</organism>
<keyword evidence="1" id="KW-1133">Transmembrane helix</keyword>
<protein>
    <submittedName>
        <fullName evidence="2">DUF751 family protein</fullName>
    </submittedName>
</protein>
<reference evidence="3" key="1">
    <citation type="submission" date="2016-10" db="EMBL/GenBank/DDBJ databases">
        <title>Comparative genomics uncovers the prolific and rare metabolic potential of the cyanobacterial genus Moorea.</title>
        <authorList>
            <person name="Leao T."/>
            <person name="Castelao G."/>
            <person name="Korobeynikov A."/>
            <person name="Monroe E.A."/>
            <person name="Podell S."/>
            <person name="Glukhov E."/>
            <person name="Allen E."/>
            <person name="Gerwick W.H."/>
            <person name="Gerwick L."/>
        </authorList>
    </citation>
    <scope>NUCLEOTIDE SEQUENCE [LARGE SCALE GENOMIC DNA]</scope>
    <source>
        <strain evidence="3">JHB</strain>
    </source>
</reference>
<evidence type="ECO:0000256" key="1">
    <source>
        <dbReference type="SAM" id="Phobius"/>
    </source>
</evidence>
<dbReference type="Proteomes" id="UP000176944">
    <property type="component" value="Chromosome"/>
</dbReference>
<keyword evidence="1" id="KW-0472">Membrane</keyword>
<evidence type="ECO:0000313" key="3">
    <source>
        <dbReference type="Proteomes" id="UP000176944"/>
    </source>
</evidence>
<name>A0A1D9G781_MOOP1</name>
<accession>A0A1D9G781</accession>
<keyword evidence="1" id="KW-0812">Transmembrane</keyword>
<sequence>MEDFFKNVSRYPRYLISITLGIFYSLFLLVKPLLNRPLTAIALIGIVVGVSLFLVFTLRGMLGFSPV</sequence>
<dbReference type="Pfam" id="PF05421">
    <property type="entry name" value="DUF751"/>
    <property type="match status" value="1"/>
</dbReference>
<dbReference type="EMBL" id="CP017708">
    <property type="protein sequence ID" value="AOY83502.1"/>
    <property type="molecule type" value="Genomic_DNA"/>
</dbReference>
<dbReference type="InterPro" id="IPR008470">
    <property type="entry name" value="Uncharacterised_Ycf33"/>
</dbReference>
<proteinExistence type="predicted"/>
<evidence type="ECO:0000313" key="2">
    <source>
        <dbReference type="EMBL" id="AOY83502.1"/>
    </source>
</evidence>
<feature type="transmembrane region" description="Helical" evidence="1">
    <location>
        <begin position="40"/>
        <end position="62"/>
    </location>
</feature>
<gene>
    <name evidence="2" type="ORF">BJP36_29880</name>
</gene>